<dbReference type="EnsemblPlants" id="Zm00001eb147210_T001">
    <property type="protein sequence ID" value="Zm00001eb147210_P001"/>
    <property type="gene ID" value="Zm00001eb147210"/>
</dbReference>
<name>A0A804NAK7_MAIZE</name>
<dbReference type="Proteomes" id="UP000007305">
    <property type="component" value="Chromosome 3"/>
</dbReference>
<dbReference type="Gramene" id="Zm00001eb147210_T001">
    <property type="protein sequence ID" value="Zm00001eb147210_P001"/>
    <property type="gene ID" value="Zm00001eb147210"/>
</dbReference>
<proteinExistence type="predicted"/>
<evidence type="ECO:0000313" key="2">
    <source>
        <dbReference type="Proteomes" id="UP000007305"/>
    </source>
</evidence>
<accession>A0A804NAK7</accession>
<dbReference type="InParanoid" id="A0A804NAK7"/>
<evidence type="ECO:0000313" key="1">
    <source>
        <dbReference type="EnsemblPlants" id="Zm00001eb147210_P001"/>
    </source>
</evidence>
<reference evidence="2" key="1">
    <citation type="submission" date="2015-12" db="EMBL/GenBank/DDBJ databases">
        <title>Update maize B73 reference genome by single molecule sequencing technologies.</title>
        <authorList>
            <consortium name="Maize Genome Sequencing Project"/>
            <person name="Ware D."/>
        </authorList>
    </citation>
    <scope>NUCLEOTIDE SEQUENCE [LARGE SCALE GENOMIC DNA]</scope>
    <source>
        <strain evidence="2">cv. B73</strain>
    </source>
</reference>
<reference evidence="1" key="2">
    <citation type="submission" date="2019-07" db="EMBL/GenBank/DDBJ databases">
        <authorList>
            <person name="Seetharam A."/>
            <person name="Woodhouse M."/>
            <person name="Cannon E."/>
        </authorList>
    </citation>
    <scope>NUCLEOTIDE SEQUENCE [LARGE SCALE GENOMIC DNA]</scope>
    <source>
        <strain evidence="1">cv. B73</strain>
    </source>
</reference>
<dbReference type="AlphaFoldDB" id="A0A804NAK7"/>
<organism evidence="1 2">
    <name type="scientific">Zea mays</name>
    <name type="common">Maize</name>
    <dbReference type="NCBI Taxonomy" id="4577"/>
    <lineage>
        <taxon>Eukaryota</taxon>
        <taxon>Viridiplantae</taxon>
        <taxon>Streptophyta</taxon>
        <taxon>Embryophyta</taxon>
        <taxon>Tracheophyta</taxon>
        <taxon>Spermatophyta</taxon>
        <taxon>Magnoliopsida</taxon>
        <taxon>Liliopsida</taxon>
        <taxon>Poales</taxon>
        <taxon>Poaceae</taxon>
        <taxon>PACMAD clade</taxon>
        <taxon>Panicoideae</taxon>
        <taxon>Andropogonodae</taxon>
        <taxon>Andropogoneae</taxon>
        <taxon>Tripsacinae</taxon>
        <taxon>Zea</taxon>
    </lineage>
</organism>
<reference evidence="1" key="3">
    <citation type="submission" date="2021-05" db="UniProtKB">
        <authorList>
            <consortium name="EnsemblPlants"/>
        </authorList>
    </citation>
    <scope>IDENTIFICATION</scope>
    <source>
        <strain evidence="1">cv. B73</strain>
    </source>
</reference>
<sequence>MLCRSTDSTHETACEQKTEVVLAGSSRDEPTCFVALGAEAGDNRRSCQRFWHHKSVRGWPDESNTCTIEGHRALEYTV</sequence>
<protein>
    <submittedName>
        <fullName evidence="1">Uncharacterized protein</fullName>
    </submittedName>
</protein>
<keyword evidence="2" id="KW-1185">Reference proteome</keyword>